<dbReference type="EMBL" id="RSCE01000005">
    <property type="protein sequence ID" value="RSH82720.1"/>
    <property type="molecule type" value="Genomic_DNA"/>
</dbReference>
<evidence type="ECO:0000313" key="3">
    <source>
        <dbReference type="Proteomes" id="UP000279236"/>
    </source>
</evidence>
<dbReference type="AlphaFoldDB" id="A0A427XV65"/>
<protein>
    <recommendedName>
        <fullName evidence="4">Secreted protein</fullName>
    </recommendedName>
</protein>
<feature type="chain" id="PRO_5019035103" description="Secreted protein" evidence="1">
    <location>
        <begin position="21"/>
        <end position="309"/>
    </location>
</feature>
<evidence type="ECO:0008006" key="4">
    <source>
        <dbReference type="Google" id="ProtNLM"/>
    </source>
</evidence>
<reference evidence="2 3" key="1">
    <citation type="submission" date="2018-11" db="EMBL/GenBank/DDBJ databases">
        <title>Genome sequence of Apiotrichum porosum DSM 27194.</title>
        <authorList>
            <person name="Aliyu H."/>
            <person name="Gorte O."/>
            <person name="Ochsenreither K."/>
        </authorList>
    </citation>
    <scope>NUCLEOTIDE SEQUENCE [LARGE SCALE GENOMIC DNA]</scope>
    <source>
        <strain evidence="2 3">DSM 27194</strain>
    </source>
</reference>
<evidence type="ECO:0000313" key="2">
    <source>
        <dbReference type="EMBL" id="RSH82720.1"/>
    </source>
</evidence>
<feature type="signal peptide" evidence="1">
    <location>
        <begin position="1"/>
        <end position="20"/>
    </location>
</feature>
<dbReference type="RefSeq" id="XP_028476952.1">
    <property type="nucleotide sequence ID" value="XM_028623059.1"/>
</dbReference>
<dbReference type="GeneID" id="39592257"/>
<keyword evidence="3" id="KW-1185">Reference proteome</keyword>
<organism evidence="2 3">
    <name type="scientific">Apiotrichum porosum</name>
    <dbReference type="NCBI Taxonomy" id="105984"/>
    <lineage>
        <taxon>Eukaryota</taxon>
        <taxon>Fungi</taxon>
        <taxon>Dikarya</taxon>
        <taxon>Basidiomycota</taxon>
        <taxon>Agaricomycotina</taxon>
        <taxon>Tremellomycetes</taxon>
        <taxon>Trichosporonales</taxon>
        <taxon>Trichosporonaceae</taxon>
        <taxon>Apiotrichum</taxon>
    </lineage>
</organism>
<evidence type="ECO:0000256" key="1">
    <source>
        <dbReference type="SAM" id="SignalP"/>
    </source>
</evidence>
<accession>A0A427XV65</accession>
<sequence length="309" mass="33060">MSLAPLILALGVAAEVSTSAAHYEAQLALARVVMLRNTTEHLLDLPVAIAVARAVLLEAVELGDVPFPPAFFDGTAKYGAVVAKAALQQPRSLVPSLLLDLVEEGHTSPPGWGIPDHHHHIRPCLGDALAPHVLKRVEHCAEAGAFYLSRAADSEETLVADEVISADVSSVTHDRPPSPASTATLVDDGASWASSWSEGFDEIDLNDPFDHVLEQAMLGMLAAVPARRPDPPIEDKPRRRFFPGVKRAVGRLIKGFQRCKATSADPSRSRKLREAGVFSSPVIGPQALSRGVSPFTGFPHLPTSLTRQL</sequence>
<proteinExistence type="predicted"/>
<gene>
    <name evidence="2" type="ORF">EHS24_007714</name>
</gene>
<name>A0A427XV65_9TREE</name>
<dbReference type="Proteomes" id="UP000279236">
    <property type="component" value="Unassembled WGS sequence"/>
</dbReference>
<keyword evidence="1" id="KW-0732">Signal</keyword>
<comment type="caution">
    <text evidence="2">The sequence shown here is derived from an EMBL/GenBank/DDBJ whole genome shotgun (WGS) entry which is preliminary data.</text>
</comment>